<gene>
    <name evidence="2" type="ORF">CU097_007917</name>
</gene>
<evidence type="ECO:0000256" key="1">
    <source>
        <dbReference type="SAM" id="MobiDB-lite"/>
    </source>
</evidence>
<comment type="caution">
    <text evidence="2">The sequence shown here is derived from an EMBL/GenBank/DDBJ whole genome shotgun (WGS) entry which is preliminary data.</text>
</comment>
<reference evidence="2 3" key="1">
    <citation type="journal article" date="2018" name="G3 (Bethesda)">
        <title>Phylogenetic and Phylogenomic Definition of Rhizopus Species.</title>
        <authorList>
            <person name="Gryganskyi A.P."/>
            <person name="Golan J."/>
            <person name="Dolatabadi S."/>
            <person name="Mondo S."/>
            <person name="Robb S."/>
            <person name="Idnurm A."/>
            <person name="Muszewska A."/>
            <person name="Steczkiewicz K."/>
            <person name="Masonjones S."/>
            <person name="Liao H.L."/>
            <person name="Gajdeczka M.T."/>
            <person name="Anike F."/>
            <person name="Vuek A."/>
            <person name="Anishchenko I.M."/>
            <person name="Voigt K."/>
            <person name="de Hoog G.S."/>
            <person name="Smith M.E."/>
            <person name="Heitman J."/>
            <person name="Vilgalys R."/>
            <person name="Stajich J.E."/>
        </authorList>
    </citation>
    <scope>NUCLEOTIDE SEQUENCE [LARGE SCALE GENOMIC DNA]</scope>
    <source>
        <strain evidence="2 3">CBS 357.93</strain>
    </source>
</reference>
<evidence type="ECO:0008006" key="4">
    <source>
        <dbReference type="Google" id="ProtNLM"/>
    </source>
</evidence>
<proteinExistence type="predicted"/>
<dbReference type="PANTHER" id="PTHR31859">
    <property type="entry name" value="TETRATRICOPEPTIDE REPEAT PROTEIN 39 FAMILY MEMBER"/>
    <property type="match status" value="1"/>
</dbReference>
<protein>
    <recommendedName>
        <fullName evidence="4">Tetratricopeptide repeat protein 39C</fullName>
    </recommendedName>
</protein>
<sequence>MTDNQSISKEKENIQMVSSSLKEEDYFKVDQVTEDEDDEFFAAEEQKDKSELVSVITKIQDTLSIKEDVIVENKPEQEQVGESEENHNEVQVDKETLMASSAPNSPKPKPLTNLQIITEQIRTSIDLPAGQNMADFVTPPTPGAAPSPPLTLGGIDEEVDDLAHHDAAKEHIETEKKSNEQQKKLPTGTIPLSNIDFARVKPNVMRPREQEAYDEDMLKGVQLFFNNKFSEAKAIFETKSKEDPLYALGLSSMAFVKGKLSCYKLSYNLKDVEAALSKLTETYLFANAQIEAASAKKPLKDTVSHYFTNLMGTNSTHLPTNTRPLSKWELQEQQFLPNGALRAHVVKAECALLMAMTYLSLETVVGYLKAGWNLRRAYTSYSLVWQEYKRMGQNFNKYIDQDTVSGIQFGIGAVHLLLSSLPPKVLKIVSAFGWTADKHLGFALLKLCLEGKRIRSPLASLMLLSYYVILTSYAPQILTRELIQPAIECLLDAQEHYPNSAFFLFFAGRVSRLARNLPLSTQSFVYMYEVTQGDWPEVGHLATFEIAFNSAMCLDWASAAVRILELQTKYNSPAFLKYFYGACMEMLGNRTEAILAFAEAPKLIDKKRNSQMEQYISNRVAFFEVSGYQDLDFSLPALEILFVWNAFPCMESSTLEKCLELVESTLELIYEREKMEYDLRRVELVPMTAKPDYNDQRGVLLLMKASILNSLNRYEEGVVHLNWIVDNKDKFKHTNWVAPFAYWECGNTCWGMKDYKRARYLWESTLTYSNYDFEYRLATRLNLAIQHSIDLGVPETIKPKTDKGKTTHGRKRMSIVSTKSTGSITSSS</sequence>
<dbReference type="InterPro" id="IPR019412">
    <property type="entry name" value="IML2/TPR_39"/>
</dbReference>
<dbReference type="Pfam" id="PF10300">
    <property type="entry name" value="Iml2-TPR_39"/>
    <property type="match status" value="1"/>
</dbReference>
<feature type="compositionally biased region" description="Low complexity" evidence="1">
    <location>
        <begin position="814"/>
        <end position="828"/>
    </location>
</feature>
<keyword evidence="3" id="KW-1185">Reference proteome</keyword>
<dbReference type="SUPFAM" id="SSF48452">
    <property type="entry name" value="TPR-like"/>
    <property type="match status" value="1"/>
</dbReference>
<evidence type="ECO:0000313" key="3">
    <source>
        <dbReference type="Proteomes" id="UP000252139"/>
    </source>
</evidence>
<dbReference type="EMBL" id="PJQL01000654">
    <property type="protein sequence ID" value="RCH93801.1"/>
    <property type="molecule type" value="Genomic_DNA"/>
</dbReference>
<dbReference type="PANTHER" id="PTHR31859:SF1">
    <property type="entry name" value="TETRATRICOPEPTIDE REPEAT PROTEIN 39C"/>
    <property type="match status" value="1"/>
</dbReference>
<accession>A0A367JVW1</accession>
<dbReference type="AlphaFoldDB" id="A0A367JVW1"/>
<dbReference type="Proteomes" id="UP000252139">
    <property type="component" value="Unassembled WGS sequence"/>
</dbReference>
<name>A0A367JVW1_RHIAZ</name>
<feature type="region of interest" description="Disordered" evidence="1">
    <location>
        <begin position="796"/>
        <end position="828"/>
    </location>
</feature>
<dbReference type="OrthoDB" id="43460at2759"/>
<organism evidence="2 3">
    <name type="scientific">Rhizopus azygosporus</name>
    <name type="common">Rhizopus microsporus var. azygosporus</name>
    <dbReference type="NCBI Taxonomy" id="86630"/>
    <lineage>
        <taxon>Eukaryota</taxon>
        <taxon>Fungi</taxon>
        <taxon>Fungi incertae sedis</taxon>
        <taxon>Mucoromycota</taxon>
        <taxon>Mucoromycotina</taxon>
        <taxon>Mucoromycetes</taxon>
        <taxon>Mucorales</taxon>
        <taxon>Mucorineae</taxon>
        <taxon>Rhizopodaceae</taxon>
        <taxon>Rhizopus</taxon>
    </lineage>
</organism>
<evidence type="ECO:0000313" key="2">
    <source>
        <dbReference type="EMBL" id="RCH93801.1"/>
    </source>
</evidence>
<dbReference type="InterPro" id="IPR011990">
    <property type="entry name" value="TPR-like_helical_dom_sf"/>
</dbReference>